<dbReference type="GO" id="GO:1901002">
    <property type="term" value="P:positive regulation of response to salt stress"/>
    <property type="evidence" value="ECO:0007669"/>
    <property type="project" value="UniProtKB-ARBA"/>
</dbReference>
<evidence type="ECO:0000256" key="5">
    <source>
        <dbReference type="ARBA" id="ARBA00063045"/>
    </source>
</evidence>
<dbReference type="Pfam" id="PF13921">
    <property type="entry name" value="Myb_DNA-bind_6"/>
    <property type="match status" value="1"/>
</dbReference>
<dbReference type="GO" id="GO:0009629">
    <property type="term" value="P:response to gravity"/>
    <property type="evidence" value="ECO:0007669"/>
    <property type="project" value="UniProtKB-ARBA"/>
</dbReference>
<dbReference type="GO" id="GO:0010235">
    <property type="term" value="P:guard mother cell cytokinesis"/>
    <property type="evidence" value="ECO:0007669"/>
    <property type="project" value="UniProtKB-ARBA"/>
</dbReference>
<evidence type="ECO:0000256" key="2">
    <source>
        <dbReference type="ARBA" id="ARBA00022737"/>
    </source>
</evidence>
<dbReference type="PROSITE" id="PS50090">
    <property type="entry name" value="MYB_LIKE"/>
    <property type="match status" value="2"/>
</dbReference>
<dbReference type="EMBL" id="CM007648">
    <property type="protein sequence ID" value="ONM25503.1"/>
    <property type="molecule type" value="Genomic_DNA"/>
</dbReference>
<dbReference type="GO" id="GO:1902806">
    <property type="term" value="P:regulation of cell cycle G1/S phase transition"/>
    <property type="evidence" value="ECO:0007669"/>
    <property type="project" value="UniProtKB-ARBA"/>
</dbReference>
<keyword evidence="4" id="KW-0539">Nucleus</keyword>
<comment type="subunit">
    <text evidence="5">Interacts with RBR1.</text>
</comment>
<dbReference type="GO" id="GO:1902584">
    <property type="term" value="P:positive regulation of response to water deprivation"/>
    <property type="evidence" value="ECO:0007669"/>
    <property type="project" value="UniProtKB-ARBA"/>
</dbReference>
<keyword evidence="2" id="KW-0677">Repeat</keyword>
<evidence type="ECO:0000256" key="3">
    <source>
        <dbReference type="ARBA" id="ARBA00023125"/>
    </source>
</evidence>
<name>A0A1D6F245_MAIZE</name>
<dbReference type="PANTHER" id="PTHR45614:SF76">
    <property type="entry name" value="TRANSCRIPTION FACTOR MYB124"/>
    <property type="match status" value="1"/>
</dbReference>
<dbReference type="GO" id="GO:0003700">
    <property type="term" value="F:DNA-binding transcription factor activity"/>
    <property type="evidence" value="ECO:0007669"/>
    <property type="project" value="UniProtKB-ARBA"/>
</dbReference>
<evidence type="ECO:0000259" key="7">
    <source>
        <dbReference type="PROSITE" id="PS51294"/>
    </source>
</evidence>
<dbReference type="InterPro" id="IPR009057">
    <property type="entry name" value="Homeodomain-like_sf"/>
</dbReference>
<evidence type="ECO:0000259" key="6">
    <source>
        <dbReference type="PROSITE" id="PS50090"/>
    </source>
</evidence>
<feature type="domain" description="HTH myb-type" evidence="7">
    <location>
        <begin position="77"/>
        <end position="127"/>
    </location>
</feature>
<dbReference type="GO" id="GO:0009725">
    <property type="term" value="P:response to hormone"/>
    <property type="evidence" value="ECO:0007669"/>
    <property type="project" value="UniProtKB-ARBA"/>
</dbReference>
<proteinExistence type="predicted"/>
<accession>A0A1D6F245</accession>
<organism evidence="8">
    <name type="scientific">Zea mays</name>
    <name type="common">Maize</name>
    <dbReference type="NCBI Taxonomy" id="4577"/>
    <lineage>
        <taxon>Eukaryota</taxon>
        <taxon>Viridiplantae</taxon>
        <taxon>Streptophyta</taxon>
        <taxon>Embryophyta</taxon>
        <taxon>Tracheophyta</taxon>
        <taxon>Spermatophyta</taxon>
        <taxon>Magnoliopsida</taxon>
        <taxon>Liliopsida</taxon>
        <taxon>Poales</taxon>
        <taxon>Poaceae</taxon>
        <taxon>PACMAD clade</taxon>
        <taxon>Panicoideae</taxon>
        <taxon>Andropogonodae</taxon>
        <taxon>Andropogoneae</taxon>
        <taxon>Tripsacinae</taxon>
        <taxon>Zea</taxon>
    </lineage>
</organism>
<dbReference type="SUPFAM" id="SSF46689">
    <property type="entry name" value="Homeodomain-like"/>
    <property type="match status" value="1"/>
</dbReference>
<dbReference type="GO" id="GO:0010444">
    <property type="term" value="P:guard mother cell differentiation"/>
    <property type="evidence" value="ECO:0007669"/>
    <property type="project" value="UniProtKB-ARBA"/>
</dbReference>
<evidence type="ECO:0000256" key="1">
    <source>
        <dbReference type="ARBA" id="ARBA00004123"/>
    </source>
</evidence>
<evidence type="ECO:0000256" key="4">
    <source>
        <dbReference type="ARBA" id="ARBA00023242"/>
    </source>
</evidence>
<dbReference type="InterPro" id="IPR001005">
    <property type="entry name" value="SANT/Myb"/>
</dbReference>
<dbReference type="GO" id="GO:0033993">
    <property type="term" value="P:response to lipid"/>
    <property type="evidence" value="ECO:0007669"/>
    <property type="project" value="UniProtKB-ARBA"/>
</dbReference>
<dbReference type="SMART" id="SM00717">
    <property type="entry name" value="SANT"/>
    <property type="match status" value="2"/>
</dbReference>
<dbReference type="InterPro" id="IPR050560">
    <property type="entry name" value="MYB_TF"/>
</dbReference>
<dbReference type="GO" id="GO:0005634">
    <property type="term" value="C:nucleus"/>
    <property type="evidence" value="ECO:0007669"/>
    <property type="project" value="UniProtKB-SubCell"/>
</dbReference>
<sequence length="207" mass="23496">MATGADLTSPTGAAAAAAAARKDRHIVSWSSEEDGVLRAQIALHGTDNWTIIAAQFKDKTARQCRRRWYNYLNSECKKGGWSREEDMLLCEAQKVLGNKWTEIAKVVSGRTDNAVKNRFSTLCKRRAKDDELYQENGVPCSNTNAKKVLTETGRLTPGGAGSLVHIKQTRYIKDKLKLLHFLTDKHLNVYILFDFLFYRFCYKVFQL</sequence>
<feature type="domain" description="Myb-like" evidence="6">
    <location>
        <begin position="21"/>
        <end position="72"/>
    </location>
</feature>
<gene>
    <name evidence="8" type="ORF">ZEAMMB73_Zm00001d006922</name>
</gene>
<comment type="subcellular location">
    <subcellularLocation>
        <location evidence="1">Nucleus</location>
    </subcellularLocation>
</comment>
<reference evidence="8" key="1">
    <citation type="submission" date="2015-12" db="EMBL/GenBank/DDBJ databases">
        <title>Update maize B73 reference genome by single molecule sequencing technologies.</title>
        <authorList>
            <consortium name="Maize Genome Sequencing Project"/>
            <person name="Ware D."/>
        </authorList>
    </citation>
    <scope>NUCLEOTIDE SEQUENCE [LARGE SCALE GENOMIC DNA]</scope>
    <source>
        <tissue evidence="8">Seedling</tissue>
    </source>
</reference>
<dbReference type="GO" id="GO:0010052">
    <property type="term" value="P:guard cell differentiation"/>
    <property type="evidence" value="ECO:0007669"/>
    <property type="project" value="UniProtKB-ARBA"/>
</dbReference>
<dbReference type="GO" id="GO:2000037">
    <property type="term" value="P:regulation of stomatal complex patterning"/>
    <property type="evidence" value="ECO:0007669"/>
    <property type="project" value="UniProtKB-ARBA"/>
</dbReference>
<dbReference type="PANTHER" id="PTHR45614">
    <property type="entry name" value="MYB PROTEIN-RELATED"/>
    <property type="match status" value="1"/>
</dbReference>
<dbReference type="InterPro" id="IPR017930">
    <property type="entry name" value="Myb_dom"/>
</dbReference>
<dbReference type="AlphaFoldDB" id="A0A1D6F245"/>
<dbReference type="PROSITE" id="PS51294">
    <property type="entry name" value="HTH_MYB"/>
    <property type="match status" value="2"/>
</dbReference>
<dbReference type="GO" id="GO:0050891">
    <property type="term" value="P:multicellular organismal-level water homeostasis"/>
    <property type="evidence" value="ECO:0007669"/>
    <property type="project" value="UniProtKB-ARBA"/>
</dbReference>
<dbReference type="GO" id="GO:0043565">
    <property type="term" value="F:sequence-specific DNA binding"/>
    <property type="evidence" value="ECO:0007669"/>
    <property type="project" value="UniProtKB-ARBA"/>
</dbReference>
<dbReference type="ExpressionAtlas" id="A0A1D6F245">
    <property type="expression patterns" value="baseline and differential"/>
</dbReference>
<dbReference type="GO" id="GO:0009554">
    <property type="term" value="P:megasporogenesis"/>
    <property type="evidence" value="ECO:0007669"/>
    <property type="project" value="UniProtKB-ARBA"/>
</dbReference>
<dbReference type="CDD" id="cd00167">
    <property type="entry name" value="SANT"/>
    <property type="match status" value="2"/>
</dbReference>
<dbReference type="Gene3D" id="1.10.10.60">
    <property type="entry name" value="Homeodomain-like"/>
    <property type="match status" value="2"/>
</dbReference>
<keyword evidence="3" id="KW-0238">DNA-binding</keyword>
<dbReference type="GO" id="GO:0048364">
    <property type="term" value="P:root development"/>
    <property type="evidence" value="ECO:0007669"/>
    <property type="project" value="UniProtKB-ARBA"/>
</dbReference>
<feature type="domain" description="Myb-like" evidence="6">
    <location>
        <begin position="73"/>
        <end position="123"/>
    </location>
</feature>
<dbReference type="GO" id="GO:0032875">
    <property type="term" value="P:regulation of DNA endoreduplication"/>
    <property type="evidence" value="ECO:0007669"/>
    <property type="project" value="UniProtKB-ARBA"/>
</dbReference>
<dbReference type="GO" id="GO:1901333">
    <property type="term" value="P:positive regulation of lateral root development"/>
    <property type="evidence" value="ECO:0007669"/>
    <property type="project" value="UniProtKB-ARBA"/>
</dbReference>
<feature type="domain" description="HTH myb-type" evidence="7">
    <location>
        <begin position="21"/>
        <end position="76"/>
    </location>
</feature>
<dbReference type="FunFam" id="1.10.10.60:FF:000355">
    <property type="entry name" value="Transcription factor MYB124"/>
    <property type="match status" value="1"/>
</dbReference>
<evidence type="ECO:0000313" key="8">
    <source>
        <dbReference type="EMBL" id="ONM25503.1"/>
    </source>
</evidence>
<dbReference type="GO" id="GO:0010376">
    <property type="term" value="P:stomatal complex formation"/>
    <property type="evidence" value="ECO:0007669"/>
    <property type="project" value="UniProtKB-ARBA"/>
</dbReference>
<protein>
    <submittedName>
        <fullName evidence="8">Myb domain protein 88</fullName>
    </submittedName>
</protein>